<evidence type="ECO:0000313" key="3">
    <source>
        <dbReference type="Proteomes" id="UP000295192"/>
    </source>
</evidence>
<dbReference type="EMBL" id="LSRL02000075">
    <property type="protein sequence ID" value="TDG45569.1"/>
    <property type="molecule type" value="Genomic_DNA"/>
</dbReference>
<keyword evidence="1" id="KW-1133">Transmembrane helix</keyword>
<keyword evidence="1" id="KW-0472">Membrane</keyword>
<organism evidence="2 3">
    <name type="scientific">Drosophila navojoa</name>
    <name type="common">Fruit fly</name>
    <dbReference type="NCBI Taxonomy" id="7232"/>
    <lineage>
        <taxon>Eukaryota</taxon>
        <taxon>Metazoa</taxon>
        <taxon>Ecdysozoa</taxon>
        <taxon>Arthropoda</taxon>
        <taxon>Hexapoda</taxon>
        <taxon>Insecta</taxon>
        <taxon>Pterygota</taxon>
        <taxon>Neoptera</taxon>
        <taxon>Endopterygota</taxon>
        <taxon>Diptera</taxon>
        <taxon>Brachycera</taxon>
        <taxon>Muscomorpha</taxon>
        <taxon>Ephydroidea</taxon>
        <taxon>Drosophilidae</taxon>
        <taxon>Drosophila</taxon>
    </lineage>
</organism>
<evidence type="ECO:0000256" key="1">
    <source>
        <dbReference type="SAM" id="Phobius"/>
    </source>
</evidence>
<comment type="caution">
    <text evidence="2">The sequence shown here is derived from an EMBL/GenBank/DDBJ whole genome shotgun (WGS) entry which is preliminary data.</text>
</comment>
<keyword evidence="3" id="KW-1185">Reference proteome</keyword>
<sequence length="117" mass="12876">MRAPFVAPIENLLHLQVDLLCKSTLLAAHSEQELELELEQELGHKDMRVVALRWLLLIKSACGFYSAAGAVAAAAIFQSALSFQCPLTISIWRQLPAILLISLAAPRSRSEPQLLTK</sequence>
<gene>
    <name evidence="2" type="ORF">AWZ03_008000</name>
</gene>
<keyword evidence="1" id="KW-0812">Transmembrane</keyword>
<name>A0A484BA66_DRONA</name>
<evidence type="ECO:0000313" key="2">
    <source>
        <dbReference type="EMBL" id="TDG45569.1"/>
    </source>
</evidence>
<protein>
    <submittedName>
        <fullName evidence="2">Uncharacterized protein</fullName>
    </submittedName>
</protein>
<accession>A0A484BA66</accession>
<reference evidence="2 3" key="1">
    <citation type="journal article" date="2019" name="J. Hered.">
        <title>An Improved Genome Assembly for Drosophila navojoa, the Basal Species in the mojavensis Cluster.</title>
        <authorList>
            <person name="Vanderlinde T."/>
            <person name="Dupim E.G."/>
            <person name="Nazario-Yepiz N.O."/>
            <person name="Carvalho A.B."/>
        </authorList>
    </citation>
    <scope>NUCLEOTIDE SEQUENCE [LARGE SCALE GENOMIC DNA]</scope>
    <source>
        <strain evidence="2">Navoj_Jal97</strain>
        <tissue evidence="2">Whole organism</tissue>
    </source>
</reference>
<proteinExistence type="predicted"/>
<dbReference type="AlphaFoldDB" id="A0A484BA66"/>
<dbReference type="Proteomes" id="UP000295192">
    <property type="component" value="Unassembled WGS sequence"/>
</dbReference>
<feature type="transmembrane region" description="Helical" evidence="1">
    <location>
        <begin position="54"/>
        <end position="77"/>
    </location>
</feature>